<evidence type="ECO:0000256" key="1">
    <source>
        <dbReference type="ARBA" id="ARBA00022679"/>
    </source>
</evidence>
<dbReference type="Pfam" id="PF24321">
    <property type="entry name" value="DUF7493"/>
    <property type="match status" value="1"/>
</dbReference>
<dbReference type="GO" id="GO:0005524">
    <property type="term" value="F:ATP binding"/>
    <property type="evidence" value="ECO:0007669"/>
    <property type="project" value="UniProtKB-KW"/>
</dbReference>
<feature type="domain" description="DAGKc" evidence="5">
    <location>
        <begin position="140"/>
        <end position="280"/>
    </location>
</feature>
<dbReference type="GO" id="GO:0001727">
    <property type="term" value="F:lipid kinase activity"/>
    <property type="evidence" value="ECO:0007669"/>
    <property type="project" value="TreeGrafter"/>
</dbReference>
<proteinExistence type="predicted"/>
<dbReference type="SMART" id="SM00046">
    <property type="entry name" value="DAGKc"/>
    <property type="match status" value="1"/>
</dbReference>
<keyword evidence="7" id="KW-1185">Reference proteome</keyword>
<keyword evidence="1" id="KW-0808">Transferase</keyword>
<dbReference type="EMBL" id="JAGSYN010000318">
    <property type="protein sequence ID" value="KAG7660366.1"/>
    <property type="molecule type" value="Genomic_DNA"/>
</dbReference>
<dbReference type="PANTHER" id="PTHR12358">
    <property type="entry name" value="SPHINGOSINE KINASE"/>
    <property type="match status" value="1"/>
</dbReference>
<organism evidence="6 7">
    <name type="scientific">[Candida] subhashii</name>
    <dbReference type="NCBI Taxonomy" id="561895"/>
    <lineage>
        <taxon>Eukaryota</taxon>
        <taxon>Fungi</taxon>
        <taxon>Dikarya</taxon>
        <taxon>Ascomycota</taxon>
        <taxon>Saccharomycotina</taxon>
        <taxon>Pichiomycetes</taxon>
        <taxon>Debaryomycetaceae</taxon>
        <taxon>Spathaspora</taxon>
    </lineage>
</organism>
<dbReference type="InterPro" id="IPR045540">
    <property type="entry name" value="YegS/DAGK_C"/>
</dbReference>
<dbReference type="InterPro" id="IPR055916">
    <property type="entry name" value="DUF7493"/>
</dbReference>
<dbReference type="InterPro" id="IPR001206">
    <property type="entry name" value="Diacylglycerol_kinase_cat_dom"/>
</dbReference>
<dbReference type="PROSITE" id="PS50146">
    <property type="entry name" value="DAGK"/>
    <property type="match status" value="1"/>
</dbReference>
<accession>A0A8J5Q4F0</accession>
<evidence type="ECO:0000259" key="5">
    <source>
        <dbReference type="PROSITE" id="PS50146"/>
    </source>
</evidence>
<dbReference type="PANTHER" id="PTHR12358:SF31">
    <property type="entry name" value="ACYLGLYCEROL KINASE, MITOCHONDRIAL"/>
    <property type="match status" value="1"/>
</dbReference>
<gene>
    <name evidence="6" type="ORF">J8A68_006122</name>
</gene>
<dbReference type="GeneID" id="73472921"/>
<reference evidence="6 7" key="1">
    <citation type="journal article" date="2021" name="DNA Res.">
        <title>Genome analysis of Candida subhashii reveals its hybrid nature and dual mitochondrial genome conformations.</title>
        <authorList>
            <person name="Mixao V."/>
            <person name="Hegedusova E."/>
            <person name="Saus E."/>
            <person name="Pryszcz L.P."/>
            <person name="Cillingova A."/>
            <person name="Nosek J."/>
            <person name="Gabaldon T."/>
        </authorList>
    </citation>
    <scope>NUCLEOTIDE SEQUENCE [LARGE SCALE GENOMIC DNA]</scope>
    <source>
        <strain evidence="6 7">CBS 10753</strain>
    </source>
</reference>
<dbReference type="RefSeq" id="XP_049260600.1">
    <property type="nucleotide sequence ID" value="XM_049410262.1"/>
</dbReference>
<comment type="caution">
    <text evidence="6">The sequence shown here is derived from an EMBL/GenBank/DDBJ whole genome shotgun (WGS) entry which is preliminary data.</text>
</comment>
<evidence type="ECO:0000313" key="7">
    <source>
        <dbReference type="Proteomes" id="UP000694255"/>
    </source>
</evidence>
<evidence type="ECO:0000256" key="3">
    <source>
        <dbReference type="ARBA" id="ARBA00022777"/>
    </source>
</evidence>
<keyword evidence="4" id="KW-0067">ATP-binding</keyword>
<keyword evidence="2" id="KW-0547">Nucleotide-binding</keyword>
<dbReference type="AlphaFoldDB" id="A0A8J5Q4F0"/>
<dbReference type="Pfam" id="PF19279">
    <property type="entry name" value="YegS_C"/>
    <property type="match status" value="1"/>
</dbReference>
<dbReference type="InterPro" id="IPR050187">
    <property type="entry name" value="Lipid_Phosphate_FormReg"/>
</dbReference>
<dbReference type="GO" id="GO:0005737">
    <property type="term" value="C:cytoplasm"/>
    <property type="evidence" value="ECO:0007669"/>
    <property type="project" value="TreeGrafter"/>
</dbReference>
<name>A0A8J5Q4F0_9ASCO</name>
<keyword evidence="3" id="KW-0418">Kinase</keyword>
<dbReference type="GO" id="GO:0016020">
    <property type="term" value="C:membrane"/>
    <property type="evidence" value="ECO:0007669"/>
    <property type="project" value="TreeGrafter"/>
</dbReference>
<dbReference type="Proteomes" id="UP000694255">
    <property type="component" value="Unassembled WGS sequence"/>
</dbReference>
<evidence type="ECO:0000313" key="6">
    <source>
        <dbReference type="EMBL" id="KAG7660366.1"/>
    </source>
</evidence>
<evidence type="ECO:0000256" key="2">
    <source>
        <dbReference type="ARBA" id="ARBA00022741"/>
    </source>
</evidence>
<protein>
    <submittedName>
        <fullName evidence="6">LCB4</fullName>
    </submittedName>
</protein>
<evidence type="ECO:0000256" key="4">
    <source>
        <dbReference type="ARBA" id="ARBA00022840"/>
    </source>
</evidence>
<dbReference type="OrthoDB" id="3853857at2759"/>
<dbReference type="GO" id="GO:0046512">
    <property type="term" value="P:sphingosine biosynthetic process"/>
    <property type="evidence" value="ECO:0007669"/>
    <property type="project" value="TreeGrafter"/>
</dbReference>
<sequence>MQTKMKSSMSTERLIYSNKGSILASLDETGIQISEQSLWAINAEGTSQSTKSILACCVSQPPSFTHSQPHIPFRNILYAEPVDDDENSTEDEVLLTYIYPTSKDSIKLASLKIQITNPPNYNSTTSLSNVILDKAYTNHIIRPSILVLINPHGGQGKATTIYKSEIYPILKAAKARITYQETKYHGHGIDIARELDISKYDIIACCSGDGIPHEVINGFYQQKDKGVAAFNKIAITQLPCGSGNALSLSTHGSNHAGLATFQMLKAKRTKLDLMAVTQGMDRQQTTKLSFLTQCYGIIADADIGTDHLRWLGPIRFELGLAGNVIIGTKYPCDLFVNFLIRDKDAIPTHVEMHRQRSLEETELPIITEYNLRVSGPSLDQPVPEDWTRISNDVTDNLNILYVGKMPYISNDAQFFPAALPNDGTMDMVITDTKTSFMETTSILLSVEKGTHVHNKNVKHAKILGYRLIPRVKDSKKHYISVDGEEFPFEPLQVEILPGVLTGLLQEGTYVDTCFTR</sequence>
<dbReference type="Pfam" id="PF00781">
    <property type="entry name" value="DAGK_cat"/>
    <property type="match status" value="1"/>
</dbReference>